<sequence>MQGLIDTHFHLDMYKNYNEIYKLIVGEKQYTLCMTNSPGVFLSCKNIFGDNKYIKFALGFHPLNTDLKEKDLRDFMKMLPQTEYVGEIGLDFTKRTGIGKNQQIKWFEKIVEACSEKNKVMSIHIRGAEEIALKILSKYCPRRCILHWYTGNVELQKDFIHLGCYFSVNASMVKNMDVVNAIPKDRLLVESDGPYSKVNGKKFSPSLLLEEYELIAKSLDEPELIRVVFNNFKNLLLTK</sequence>
<dbReference type="Gene3D" id="3.20.20.140">
    <property type="entry name" value="Metal-dependent hydrolases"/>
    <property type="match status" value="1"/>
</dbReference>
<dbReference type="GO" id="GO:0046872">
    <property type="term" value="F:metal ion binding"/>
    <property type="evidence" value="ECO:0007669"/>
    <property type="project" value="UniProtKB-KW"/>
</dbReference>
<dbReference type="InterPro" id="IPR018228">
    <property type="entry name" value="DNase_TatD-rel_CS"/>
</dbReference>
<dbReference type="EMBL" id="LT907978">
    <property type="protein sequence ID" value="SOB73080.1"/>
    <property type="molecule type" value="Genomic_DNA"/>
</dbReference>
<dbReference type="EC" id="3.1.-.-" evidence="3"/>
<dbReference type="SUPFAM" id="SSF51556">
    <property type="entry name" value="Metallo-dependent hydrolases"/>
    <property type="match status" value="1"/>
</dbReference>
<keyword evidence="1 3" id="KW-0378">Hydrolase</keyword>
<keyword evidence="4" id="KW-1185">Reference proteome</keyword>
<dbReference type="InterPro" id="IPR001130">
    <property type="entry name" value="TatD-like"/>
</dbReference>
<feature type="binding site" evidence="2">
    <location>
        <position position="8"/>
    </location>
    <ligand>
        <name>a divalent metal cation</name>
        <dbReference type="ChEBI" id="CHEBI:60240"/>
        <label>1</label>
    </ligand>
</feature>
<dbReference type="InterPro" id="IPR032466">
    <property type="entry name" value="Metal_Hydrolase"/>
</dbReference>
<dbReference type="PANTHER" id="PTHR46124">
    <property type="entry name" value="D-AMINOACYL-TRNA DEACYLASE"/>
    <property type="match status" value="1"/>
</dbReference>
<dbReference type="Pfam" id="PF01026">
    <property type="entry name" value="TatD_DNase"/>
    <property type="match status" value="1"/>
</dbReference>
<gene>
    <name evidence="3" type="ORF">EHLA_2526</name>
</gene>
<feature type="binding site" evidence="2">
    <location>
        <position position="124"/>
    </location>
    <ligand>
        <name>a divalent metal cation</name>
        <dbReference type="ChEBI" id="CHEBI:60240"/>
        <label>2</label>
    </ligand>
</feature>
<dbReference type="CDD" id="cd01310">
    <property type="entry name" value="TatD_DNAse"/>
    <property type="match status" value="1"/>
</dbReference>
<feature type="binding site" evidence="2">
    <location>
        <position position="10"/>
    </location>
    <ligand>
        <name>a divalent metal cation</name>
        <dbReference type="ChEBI" id="CHEBI:60240"/>
        <label>1</label>
    </ligand>
</feature>
<organism evidence="3 4">
    <name type="scientific">Anaerobutyricum hallii</name>
    <dbReference type="NCBI Taxonomy" id="39488"/>
    <lineage>
        <taxon>Bacteria</taxon>
        <taxon>Bacillati</taxon>
        <taxon>Bacillota</taxon>
        <taxon>Clostridia</taxon>
        <taxon>Lachnospirales</taxon>
        <taxon>Lachnospiraceae</taxon>
        <taxon>Anaerobutyricum</taxon>
    </lineage>
</organism>
<dbReference type="PROSITE" id="PS01137">
    <property type="entry name" value="TATD_1"/>
    <property type="match status" value="1"/>
</dbReference>
<protein>
    <submittedName>
        <fullName evidence="3">TatD deoxyribonuclease family signature 1</fullName>
        <ecNumber evidence="3">3.1.-.-</ecNumber>
    </submittedName>
</protein>
<dbReference type="RefSeq" id="WP_096240987.1">
    <property type="nucleotide sequence ID" value="NZ_LT907978.1"/>
</dbReference>
<evidence type="ECO:0000256" key="1">
    <source>
        <dbReference type="ARBA" id="ARBA00022801"/>
    </source>
</evidence>
<dbReference type="KEGG" id="ehl:EHLA_2526"/>
<evidence type="ECO:0000256" key="2">
    <source>
        <dbReference type="PIRSR" id="PIRSR005902-1"/>
    </source>
</evidence>
<dbReference type="PANTHER" id="PTHR46124:SF2">
    <property type="entry name" value="D-AMINOACYL-TRNA DEACYLASE"/>
    <property type="match status" value="1"/>
</dbReference>
<proteinExistence type="predicted"/>
<dbReference type="PIRSF" id="PIRSF005902">
    <property type="entry name" value="DNase_TatD"/>
    <property type="match status" value="1"/>
</dbReference>
<feature type="binding site" evidence="2">
    <location>
        <position position="87"/>
    </location>
    <ligand>
        <name>a divalent metal cation</name>
        <dbReference type="ChEBI" id="CHEBI:60240"/>
        <label>1</label>
    </ligand>
</feature>
<reference evidence="4" key="1">
    <citation type="submission" date="2017-09" db="EMBL/GenBank/DDBJ databases">
        <authorList>
            <person name="Shetty A S."/>
        </authorList>
    </citation>
    <scope>NUCLEOTIDE SEQUENCE [LARGE SCALE GENOMIC DNA]</scope>
</reference>
<feature type="binding site" evidence="2">
    <location>
        <position position="147"/>
    </location>
    <ligand>
        <name>a divalent metal cation</name>
        <dbReference type="ChEBI" id="CHEBI:60240"/>
        <label>2</label>
    </ligand>
</feature>
<dbReference type="AlphaFoldDB" id="A0A285PZA8"/>
<dbReference type="GO" id="GO:0016788">
    <property type="term" value="F:hydrolase activity, acting on ester bonds"/>
    <property type="evidence" value="ECO:0007669"/>
    <property type="project" value="InterPro"/>
</dbReference>
<name>A0A285PZA8_9FIRM</name>
<accession>A0A285PZA8</accession>
<evidence type="ECO:0000313" key="4">
    <source>
        <dbReference type="Proteomes" id="UP000217549"/>
    </source>
</evidence>
<keyword evidence="2" id="KW-0479">Metal-binding</keyword>
<feature type="binding site" evidence="2">
    <location>
        <position position="192"/>
    </location>
    <ligand>
        <name>a divalent metal cation</name>
        <dbReference type="ChEBI" id="CHEBI:60240"/>
        <label>1</label>
    </ligand>
</feature>
<evidence type="ECO:0000313" key="3">
    <source>
        <dbReference type="EMBL" id="SOB73080.1"/>
    </source>
</evidence>
<dbReference type="Proteomes" id="UP000217549">
    <property type="component" value="Chromosome I"/>
</dbReference>